<proteinExistence type="predicted"/>
<protein>
    <submittedName>
        <fullName evidence="1">Uncharacterized protein</fullName>
    </submittedName>
</protein>
<sequence length="54" mass="6268">MIVEKILLVPPHKEVTGTDFGGKILDFTGVHELLDVVFNARNFPWFILQDLWEE</sequence>
<reference evidence="1 2" key="1">
    <citation type="submission" date="2018-08" db="EMBL/GenBank/DDBJ databases">
        <title>Genome and evolution of the arbuscular mycorrhizal fungus Diversispora epigaea (formerly Glomus versiforme) and its bacterial endosymbionts.</title>
        <authorList>
            <person name="Sun X."/>
            <person name="Fei Z."/>
            <person name="Harrison M."/>
        </authorList>
    </citation>
    <scope>NUCLEOTIDE SEQUENCE [LARGE SCALE GENOMIC DNA]</scope>
    <source>
        <strain evidence="1 2">IT104</strain>
    </source>
</reference>
<accession>A0A397IBG0</accession>
<organism evidence="1 2">
    <name type="scientific">Diversispora epigaea</name>
    <dbReference type="NCBI Taxonomy" id="1348612"/>
    <lineage>
        <taxon>Eukaryota</taxon>
        <taxon>Fungi</taxon>
        <taxon>Fungi incertae sedis</taxon>
        <taxon>Mucoromycota</taxon>
        <taxon>Glomeromycotina</taxon>
        <taxon>Glomeromycetes</taxon>
        <taxon>Diversisporales</taxon>
        <taxon>Diversisporaceae</taxon>
        <taxon>Diversispora</taxon>
    </lineage>
</organism>
<dbReference type="AlphaFoldDB" id="A0A397IBG0"/>
<evidence type="ECO:0000313" key="1">
    <source>
        <dbReference type="EMBL" id="RHZ73189.1"/>
    </source>
</evidence>
<keyword evidence="2" id="KW-1185">Reference proteome</keyword>
<gene>
    <name evidence="1" type="ORF">Glove_232g190</name>
</gene>
<dbReference type="EMBL" id="PQFF01000215">
    <property type="protein sequence ID" value="RHZ73189.1"/>
    <property type="molecule type" value="Genomic_DNA"/>
</dbReference>
<evidence type="ECO:0000313" key="2">
    <source>
        <dbReference type="Proteomes" id="UP000266861"/>
    </source>
</evidence>
<comment type="caution">
    <text evidence="1">The sequence shown here is derived from an EMBL/GenBank/DDBJ whole genome shotgun (WGS) entry which is preliminary data.</text>
</comment>
<name>A0A397IBG0_9GLOM</name>
<dbReference type="Proteomes" id="UP000266861">
    <property type="component" value="Unassembled WGS sequence"/>
</dbReference>